<dbReference type="Pfam" id="PF11188">
    <property type="entry name" value="DUF2975"/>
    <property type="match status" value="1"/>
</dbReference>
<feature type="transmembrane region" description="Helical" evidence="1">
    <location>
        <begin position="47"/>
        <end position="72"/>
    </location>
</feature>
<dbReference type="EMBL" id="BIMR01000342">
    <property type="protein sequence ID" value="GCE78227.1"/>
    <property type="molecule type" value="Genomic_DNA"/>
</dbReference>
<evidence type="ECO:0000313" key="2">
    <source>
        <dbReference type="EMBL" id="GCE78227.1"/>
    </source>
</evidence>
<dbReference type="OrthoDB" id="3240470at2"/>
<keyword evidence="3" id="KW-1185">Reference proteome</keyword>
<keyword evidence="1" id="KW-0472">Membrane</keyword>
<feature type="transmembrane region" description="Helical" evidence="1">
    <location>
        <begin position="7"/>
        <end position="27"/>
    </location>
</feature>
<dbReference type="InterPro" id="IPR021354">
    <property type="entry name" value="DUF2975"/>
</dbReference>
<feature type="transmembrane region" description="Helical" evidence="1">
    <location>
        <begin position="84"/>
        <end position="109"/>
    </location>
</feature>
<keyword evidence="1" id="KW-0812">Transmembrane</keyword>
<proteinExistence type="predicted"/>
<gene>
    <name evidence="2" type="ORF">CBZ_32830</name>
</gene>
<evidence type="ECO:0000313" key="3">
    <source>
        <dbReference type="Proteomes" id="UP000289954"/>
    </source>
</evidence>
<evidence type="ECO:0000256" key="1">
    <source>
        <dbReference type="SAM" id="Phobius"/>
    </source>
</evidence>
<organism evidence="2 3">
    <name type="scientific">Cellulomonas biazotea</name>
    <dbReference type="NCBI Taxonomy" id="1709"/>
    <lineage>
        <taxon>Bacteria</taxon>
        <taxon>Bacillati</taxon>
        <taxon>Actinomycetota</taxon>
        <taxon>Actinomycetes</taxon>
        <taxon>Micrococcales</taxon>
        <taxon>Cellulomonadaceae</taxon>
        <taxon>Cellulomonas</taxon>
    </lineage>
</organism>
<reference evidence="2 3" key="1">
    <citation type="submission" date="2019-01" db="EMBL/GenBank/DDBJ databases">
        <title>Draft genome sequence of Cellulomonas takizawaensis strain TKZ-21.</title>
        <authorList>
            <person name="Yamamura H."/>
            <person name="Hayashi T."/>
            <person name="Hamada M."/>
            <person name="Serisawa Y."/>
            <person name="Matsuyama K."/>
            <person name="Nakagawa Y."/>
            <person name="Otoguro M."/>
            <person name="Yanagida F."/>
            <person name="Hayakawa M."/>
        </authorList>
    </citation>
    <scope>NUCLEOTIDE SEQUENCE [LARGE SCALE GENOMIC DNA]</scope>
    <source>
        <strain evidence="2 3">NBRC12680</strain>
    </source>
</reference>
<dbReference type="Proteomes" id="UP000289954">
    <property type="component" value="Unassembled WGS sequence"/>
</dbReference>
<name>A0A402DVT1_9CELL</name>
<feature type="transmembrane region" description="Helical" evidence="1">
    <location>
        <begin position="115"/>
        <end position="140"/>
    </location>
</feature>
<dbReference type="RefSeq" id="WP_130782881.1">
    <property type="nucleotide sequence ID" value="NZ_BIMR01000342.1"/>
</dbReference>
<keyword evidence="1" id="KW-1133">Transmembrane helix</keyword>
<accession>A0A402DVT1</accession>
<sequence length="165" mass="17290">MGRLAVLALRLVIVLMLAGLLVVQLMVLPALGLDIEDGGPEVAHLRWTVPVVAFLGIVTVEVALVCIWRLLTLVRRDTVFSPQAFRYVDVVIGCAVTATLLAVVLSFVLAPGEAVAPGLVLLVVVAGAGTALVALLVLVLRILLAKAVALDTTATTLRAELDEVI</sequence>
<comment type="caution">
    <text evidence="2">The sequence shown here is derived from an EMBL/GenBank/DDBJ whole genome shotgun (WGS) entry which is preliminary data.</text>
</comment>
<protein>
    <submittedName>
        <fullName evidence="2">Transporter</fullName>
    </submittedName>
</protein>
<dbReference type="AlphaFoldDB" id="A0A402DVT1"/>